<keyword evidence="6" id="KW-1185">Reference proteome</keyword>
<dbReference type="Pfam" id="PF00172">
    <property type="entry name" value="Zn_clus"/>
    <property type="match status" value="1"/>
</dbReference>
<keyword evidence="1" id="KW-0479">Metal-binding</keyword>
<gene>
    <name evidence="5" type="ORF">B0I35DRAFT_173055</name>
</gene>
<dbReference type="GO" id="GO:0000981">
    <property type="term" value="F:DNA-binding transcription factor activity, RNA polymerase II-specific"/>
    <property type="evidence" value="ECO:0007669"/>
    <property type="project" value="InterPro"/>
</dbReference>
<sequence length="578" mass="64654">MTIGDAPPMPESSRKGRKIARRACDLCRDRRVQCAFDSESSAACRRCSSSGVACTFLTDRKPRGPPSRRVAEARQRALESATSPVEIPPLPLAAISIRQLLPEPVFVAILEDFLARVHPLVPLVHVPTFRSRVASRDFDTDPVFLRLCIGLCAVTTASLPRKFASYEMTWYSDASEFVQRAAHLIHLSRLTNTPRWQTDAAFESIIESSLLSVASIYVNDFIPGWMFASEASVLLHDLRLYKKESYKRFTLIEQELIKRAFWQCFFIQTHDRVENPVPHTGMSHEPRQTDWEFMLPLEWTDEELSAGRVIPGARPLPAIAGFVAVIKVFVCIIDLVNEAFLSSPGTYSMTTKPLVPRLVPELGPPLPRICNHPDVPLIDALFRLMSQIDRFLSLLPHDLKPNRPVEPATQFPSPSSDRDIPAYFDIMKANIHITSIYVQSVILSTCLLRTRALSRRDDSLSVSDSWSWGGSSPATPAGASPRDNSATADLWRLREHIARELLHVINASSLWALESNGGSMVVKIREIAATLLEGEDECDYSKAGDAEKRSREYLARFVEVLTQLDHAPKGNHEPMAPP</sequence>
<protein>
    <recommendedName>
        <fullName evidence="4">Zn(2)-C6 fungal-type domain-containing protein</fullName>
    </recommendedName>
</protein>
<dbReference type="Proteomes" id="UP000813444">
    <property type="component" value="Unassembled WGS sequence"/>
</dbReference>
<feature type="domain" description="Zn(2)-C6 fungal-type" evidence="4">
    <location>
        <begin position="23"/>
        <end position="56"/>
    </location>
</feature>
<evidence type="ECO:0000256" key="1">
    <source>
        <dbReference type="ARBA" id="ARBA00022723"/>
    </source>
</evidence>
<evidence type="ECO:0000259" key="4">
    <source>
        <dbReference type="PROSITE" id="PS50048"/>
    </source>
</evidence>
<evidence type="ECO:0000313" key="5">
    <source>
        <dbReference type="EMBL" id="KAH7324980.1"/>
    </source>
</evidence>
<dbReference type="InterPro" id="IPR036864">
    <property type="entry name" value="Zn2-C6_fun-type_DNA-bd_sf"/>
</dbReference>
<proteinExistence type="predicted"/>
<keyword evidence="2" id="KW-0539">Nucleus</keyword>
<evidence type="ECO:0000256" key="3">
    <source>
        <dbReference type="SAM" id="MobiDB-lite"/>
    </source>
</evidence>
<dbReference type="PROSITE" id="PS00463">
    <property type="entry name" value="ZN2_CY6_FUNGAL_1"/>
    <property type="match status" value="1"/>
</dbReference>
<dbReference type="PANTHER" id="PTHR46910">
    <property type="entry name" value="TRANSCRIPTION FACTOR PDR1"/>
    <property type="match status" value="1"/>
</dbReference>
<dbReference type="CDD" id="cd00067">
    <property type="entry name" value="GAL4"/>
    <property type="match status" value="1"/>
</dbReference>
<dbReference type="AlphaFoldDB" id="A0A8K0WW04"/>
<dbReference type="InterPro" id="IPR007219">
    <property type="entry name" value="XnlR_reg_dom"/>
</dbReference>
<comment type="caution">
    <text evidence="5">The sequence shown here is derived from an EMBL/GenBank/DDBJ whole genome shotgun (WGS) entry which is preliminary data.</text>
</comment>
<feature type="compositionally biased region" description="Low complexity" evidence="3">
    <location>
        <begin position="461"/>
        <end position="472"/>
    </location>
</feature>
<accession>A0A8K0WW04</accession>
<dbReference type="GO" id="GO:0008270">
    <property type="term" value="F:zinc ion binding"/>
    <property type="evidence" value="ECO:0007669"/>
    <property type="project" value="InterPro"/>
</dbReference>
<dbReference type="OrthoDB" id="39175at2759"/>
<dbReference type="SMART" id="SM00066">
    <property type="entry name" value="GAL4"/>
    <property type="match status" value="1"/>
</dbReference>
<dbReference type="CDD" id="cd12148">
    <property type="entry name" value="fungal_TF_MHR"/>
    <property type="match status" value="1"/>
</dbReference>
<reference evidence="5" key="1">
    <citation type="journal article" date="2021" name="Nat. Commun.">
        <title>Genetic determinants of endophytism in the Arabidopsis root mycobiome.</title>
        <authorList>
            <person name="Mesny F."/>
            <person name="Miyauchi S."/>
            <person name="Thiergart T."/>
            <person name="Pickel B."/>
            <person name="Atanasova L."/>
            <person name="Karlsson M."/>
            <person name="Huettel B."/>
            <person name="Barry K.W."/>
            <person name="Haridas S."/>
            <person name="Chen C."/>
            <person name="Bauer D."/>
            <person name="Andreopoulos W."/>
            <person name="Pangilinan J."/>
            <person name="LaButti K."/>
            <person name="Riley R."/>
            <person name="Lipzen A."/>
            <person name="Clum A."/>
            <person name="Drula E."/>
            <person name="Henrissat B."/>
            <person name="Kohler A."/>
            <person name="Grigoriev I.V."/>
            <person name="Martin F.M."/>
            <person name="Hacquard S."/>
        </authorList>
    </citation>
    <scope>NUCLEOTIDE SEQUENCE</scope>
    <source>
        <strain evidence="5">MPI-CAGE-CH-0235</strain>
    </source>
</reference>
<evidence type="ECO:0000256" key="2">
    <source>
        <dbReference type="ARBA" id="ARBA00023242"/>
    </source>
</evidence>
<feature type="region of interest" description="Disordered" evidence="3">
    <location>
        <begin position="461"/>
        <end position="484"/>
    </location>
</feature>
<name>A0A8K0WW04_9HYPO</name>
<dbReference type="GO" id="GO:0003677">
    <property type="term" value="F:DNA binding"/>
    <property type="evidence" value="ECO:0007669"/>
    <property type="project" value="InterPro"/>
</dbReference>
<dbReference type="PANTHER" id="PTHR46910:SF40">
    <property type="entry name" value="ZN(II)2CYS6 TRANSCRIPTION FACTOR (EUROFUNG)"/>
    <property type="match status" value="1"/>
</dbReference>
<dbReference type="EMBL" id="JAGPNK010000003">
    <property type="protein sequence ID" value="KAH7324980.1"/>
    <property type="molecule type" value="Genomic_DNA"/>
</dbReference>
<dbReference type="PROSITE" id="PS50048">
    <property type="entry name" value="ZN2_CY6_FUNGAL_2"/>
    <property type="match status" value="1"/>
</dbReference>
<dbReference type="InterPro" id="IPR050987">
    <property type="entry name" value="AtrR-like"/>
</dbReference>
<evidence type="ECO:0000313" key="6">
    <source>
        <dbReference type="Proteomes" id="UP000813444"/>
    </source>
</evidence>
<dbReference type="SUPFAM" id="SSF57701">
    <property type="entry name" value="Zn2/Cys6 DNA-binding domain"/>
    <property type="match status" value="1"/>
</dbReference>
<dbReference type="Gene3D" id="4.10.240.10">
    <property type="entry name" value="Zn(2)-C6 fungal-type DNA-binding domain"/>
    <property type="match status" value="1"/>
</dbReference>
<organism evidence="5 6">
    <name type="scientific">Stachybotrys elegans</name>
    <dbReference type="NCBI Taxonomy" id="80388"/>
    <lineage>
        <taxon>Eukaryota</taxon>
        <taxon>Fungi</taxon>
        <taxon>Dikarya</taxon>
        <taxon>Ascomycota</taxon>
        <taxon>Pezizomycotina</taxon>
        <taxon>Sordariomycetes</taxon>
        <taxon>Hypocreomycetidae</taxon>
        <taxon>Hypocreales</taxon>
        <taxon>Stachybotryaceae</taxon>
        <taxon>Stachybotrys</taxon>
    </lineage>
</organism>
<dbReference type="InterPro" id="IPR001138">
    <property type="entry name" value="Zn2Cys6_DnaBD"/>
</dbReference>
<dbReference type="GO" id="GO:0006351">
    <property type="term" value="P:DNA-templated transcription"/>
    <property type="evidence" value="ECO:0007669"/>
    <property type="project" value="InterPro"/>
</dbReference>
<dbReference type="Pfam" id="PF04082">
    <property type="entry name" value="Fungal_trans"/>
    <property type="match status" value="1"/>
</dbReference>